<proteinExistence type="predicted"/>
<accession>A0ABD3WH70</accession>
<sequence length="417" mass="47174">MSVHGRFVQLHLIKLHQLRILPHSPNTSGNVGGGKGALFDFQDSNIVNSFSIPERLQAVLICADGHKKTFAEESLSWTEFAPSRHRAKNLWKWEEPELALLKFNDNSSFFNTPSTFKDKKNSIGSVKEPVQPLSCLTDFLQPAGYVTDDIHIREECSDSLLQRIQFQGNLNIIKREQHPVTILKHCDAYTSTVRRTESMLPAVICSRHSKFCTKTMSCKSVGSVPMQNNDGRPSVEQLEKMKAALIEVYPGIFKTAHPYGLYHDNILFENNYWGKSIVRRGKTMFAMEIAKLRLATFKYSRIRLIIKRITSHPDEGVIRMHWQVTGISTLKYLVTLKEEAATEVFEGINTFLLGPDGLVHKLSVDRVMPDMEMAEEKKPGNLALKLAILLGLVPKHDLNDFLSLFSKRRSILGLGAK</sequence>
<dbReference type="AlphaFoldDB" id="A0ABD3WH70"/>
<evidence type="ECO:0000313" key="1">
    <source>
        <dbReference type="EMBL" id="KAL3872062.1"/>
    </source>
</evidence>
<dbReference type="Pfam" id="PF10184">
    <property type="entry name" value="DUF2358"/>
    <property type="match status" value="1"/>
</dbReference>
<name>A0ABD3WH70_SINWO</name>
<reference evidence="1 2" key="1">
    <citation type="submission" date="2024-11" db="EMBL/GenBank/DDBJ databases">
        <title>Chromosome-level genome assembly of the freshwater bivalve Anodonta woodiana.</title>
        <authorList>
            <person name="Chen X."/>
        </authorList>
    </citation>
    <scope>NUCLEOTIDE SEQUENCE [LARGE SCALE GENOMIC DNA]</scope>
    <source>
        <strain evidence="1">MN2024</strain>
        <tissue evidence="1">Gills</tissue>
    </source>
</reference>
<dbReference type="EMBL" id="JBJQND010000007">
    <property type="protein sequence ID" value="KAL3872062.1"/>
    <property type="molecule type" value="Genomic_DNA"/>
</dbReference>
<dbReference type="InterPro" id="IPR018790">
    <property type="entry name" value="DUF2358"/>
</dbReference>
<comment type="caution">
    <text evidence="1">The sequence shown here is derived from an EMBL/GenBank/DDBJ whole genome shotgun (WGS) entry which is preliminary data.</text>
</comment>
<dbReference type="PANTHER" id="PTHR31094">
    <property type="entry name" value="RIKEN CDNA 2310061I04 GENE"/>
    <property type="match status" value="1"/>
</dbReference>
<organism evidence="1 2">
    <name type="scientific">Sinanodonta woodiana</name>
    <name type="common">Chinese pond mussel</name>
    <name type="synonym">Anodonta woodiana</name>
    <dbReference type="NCBI Taxonomy" id="1069815"/>
    <lineage>
        <taxon>Eukaryota</taxon>
        <taxon>Metazoa</taxon>
        <taxon>Spiralia</taxon>
        <taxon>Lophotrochozoa</taxon>
        <taxon>Mollusca</taxon>
        <taxon>Bivalvia</taxon>
        <taxon>Autobranchia</taxon>
        <taxon>Heteroconchia</taxon>
        <taxon>Palaeoheterodonta</taxon>
        <taxon>Unionida</taxon>
        <taxon>Unionoidea</taxon>
        <taxon>Unionidae</taxon>
        <taxon>Unioninae</taxon>
        <taxon>Sinanodonta</taxon>
    </lineage>
</organism>
<dbReference type="Proteomes" id="UP001634394">
    <property type="component" value="Unassembled WGS sequence"/>
</dbReference>
<protein>
    <submittedName>
        <fullName evidence="1">Uncharacterized protein</fullName>
    </submittedName>
</protein>
<dbReference type="PANTHER" id="PTHR31094:SF2">
    <property type="entry name" value="RIKEN CDNA 2310061I04 GENE"/>
    <property type="match status" value="1"/>
</dbReference>
<evidence type="ECO:0000313" key="2">
    <source>
        <dbReference type="Proteomes" id="UP001634394"/>
    </source>
</evidence>
<gene>
    <name evidence="1" type="ORF">ACJMK2_040020</name>
</gene>
<keyword evidence="2" id="KW-1185">Reference proteome</keyword>